<dbReference type="PANTHER" id="PTHR23253">
    <property type="entry name" value="EUKARYOTIC TRANSLATION INITIATION FACTOR 4 GAMMA"/>
    <property type="match status" value="1"/>
</dbReference>
<feature type="compositionally biased region" description="Polar residues" evidence="7">
    <location>
        <begin position="498"/>
        <end position="519"/>
    </location>
</feature>
<dbReference type="Pfam" id="PF02847">
    <property type="entry name" value="MA3"/>
    <property type="match status" value="1"/>
</dbReference>
<feature type="compositionally biased region" description="Polar residues" evidence="7">
    <location>
        <begin position="928"/>
        <end position="960"/>
    </location>
</feature>
<protein>
    <recommendedName>
        <fullName evidence="5">Eukaryotic translation initiation factor 4G</fullName>
    </recommendedName>
    <alternativeName>
        <fullName evidence="6">Protein synthesis initiation factor 4G</fullName>
    </alternativeName>
</protein>
<dbReference type="FunFam" id="1.25.40.180:FF:000034">
    <property type="entry name" value="Eukaryotic translation initiation factor 4G"/>
    <property type="match status" value="1"/>
</dbReference>
<feature type="compositionally biased region" description="Low complexity" evidence="7">
    <location>
        <begin position="744"/>
        <end position="755"/>
    </location>
</feature>
<dbReference type="FunFam" id="1.25.40.180:FF:000024">
    <property type="entry name" value="Eukaryotic translation initiation factor 4G"/>
    <property type="match status" value="1"/>
</dbReference>
<feature type="compositionally biased region" description="Polar residues" evidence="7">
    <location>
        <begin position="81"/>
        <end position="105"/>
    </location>
</feature>
<feature type="region of interest" description="Disordered" evidence="7">
    <location>
        <begin position="691"/>
        <end position="764"/>
    </location>
</feature>
<feature type="compositionally biased region" description="Basic and acidic residues" evidence="7">
    <location>
        <begin position="186"/>
        <end position="198"/>
    </location>
</feature>
<name>A0ABD1TMU3_9LAMI</name>
<evidence type="ECO:0000313" key="9">
    <source>
        <dbReference type="EMBL" id="KAL2514042.1"/>
    </source>
</evidence>
<dbReference type="PROSITE" id="PS51366">
    <property type="entry name" value="MI"/>
    <property type="match status" value="1"/>
</dbReference>
<gene>
    <name evidence="9" type="ORF">Fot_28013</name>
</gene>
<dbReference type="EMBL" id="JBFOLJ010000008">
    <property type="protein sequence ID" value="KAL2514042.1"/>
    <property type="molecule type" value="Genomic_DNA"/>
</dbReference>
<feature type="domain" description="MI" evidence="8">
    <location>
        <begin position="1651"/>
        <end position="1775"/>
    </location>
</feature>
<dbReference type="Gene3D" id="1.25.40.180">
    <property type="match status" value="2"/>
</dbReference>
<feature type="compositionally biased region" description="Polar residues" evidence="7">
    <location>
        <begin position="1469"/>
        <end position="1478"/>
    </location>
</feature>
<dbReference type="InterPro" id="IPR003891">
    <property type="entry name" value="Initiation_fac_eIF4g_MI"/>
</dbReference>
<proteinExistence type="inferred from homology"/>
<evidence type="ECO:0000313" key="10">
    <source>
        <dbReference type="Proteomes" id="UP001604277"/>
    </source>
</evidence>
<feature type="compositionally biased region" description="Polar residues" evidence="7">
    <location>
        <begin position="126"/>
        <end position="139"/>
    </location>
</feature>
<evidence type="ECO:0000256" key="4">
    <source>
        <dbReference type="ARBA" id="ARBA00022917"/>
    </source>
</evidence>
<dbReference type="InterPro" id="IPR016024">
    <property type="entry name" value="ARM-type_fold"/>
</dbReference>
<evidence type="ECO:0000256" key="6">
    <source>
        <dbReference type="ARBA" id="ARBA00075135"/>
    </source>
</evidence>
<feature type="region of interest" description="Disordered" evidence="7">
    <location>
        <begin position="449"/>
        <end position="611"/>
    </location>
</feature>
<keyword evidence="2 9" id="KW-0396">Initiation factor</keyword>
<comment type="similarity">
    <text evidence="1">Belongs to the eukaryotic initiation factor 4G family.</text>
</comment>
<evidence type="ECO:0000256" key="5">
    <source>
        <dbReference type="ARBA" id="ARBA00067320"/>
    </source>
</evidence>
<dbReference type="SMART" id="SM00543">
    <property type="entry name" value="MIF4G"/>
    <property type="match status" value="1"/>
</dbReference>
<comment type="caution">
    <text evidence="9">The sequence shown here is derived from an EMBL/GenBank/DDBJ whole genome shotgun (WGS) entry which is preliminary data.</text>
</comment>
<feature type="compositionally biased region" description="Polar residues" evidence="7">
    <location>
        <begin position="1"/>
        <end position="31"/>
    </location>
</feature>
<keyword evidence="10" id="KW-1185">Reference proteome</keyword>
<feature type="region of interest" description="Disordered" evidence="7">
    <location>
        <begin position="1284"/>
        <end position="1305"/>
    </location>
</feature>
<accession>A0ABD1TMU3</accession>
<dbReference type="Pfam" id="PF02854">
    <property type="entry name" value="MIF4G"/>
    <property type="match status" value="1"/>
</dbReference>
<evidence type="ECO:0000256" key="1">
    <source>
        <dbReference type="ARBA" id="ARBA00005775"/>
    </source>
</evidence>
<keyword evidence="3" id="KW-0810">Translation regulation</keyword>
<dbReference type="GO" id="GO:0003743">
    <property type="term" value="F:translation initiation factor activity"/>
    <property type="evidence" value="ECO:0007669"/>
    <property type="project" value="UniProtKB-KW"/>
</dbReference>
<feature type="compositionally biased region" description="Low complexity" evidence="7">
    <location>
        <begin position="521"/>
        <end position="537"/>
    </location>
</feature>
<dbReference type="PANTHER" id="PTHR23253:SF9">
    <property type="entry name" value="EUKARYOTIC TRANSLATION INITIATION FACTOR 4 GAMMA 2"/>
    <property type="match status" value="1"/>
</dbReference>
<dbReference type="Proteomes" id="UP001604277">
    <property type="component" value="Unassembled WGS sequence"/>
</dbReference>
<keyword evidence="4" id="KW-0648">Protein biosynthesis</keyword>
<evidence type="ECO:0000256" key="2">
    <source>
        <dbReference type="ARBA" id="ARBA00022540"/>
    </source>
</evidence>
<dbReference type="GO" id="GO:0006417">
    <property type="term" value="P:regulation of translation"/>
    <property type="evidence" value="ECO:0007669"/>
    <property type="project" value="UniProtKB-KW"/>
</dbReference>
<feature type="region of interest" description="Disordered" evidence="7">
    <location>
        <begin position="1045"/>
        <end position="1074"/>
    </location>
</feature>
<evidence type="ECO:0000259" key="8">
    <source>
        <dbReference type="PROSITE" id="PS51366"/>
    </source>
</evidence>
<feature type="region of interest" description="Disordered" evidence="7">
    <location>
        <begin position="383"/>
        <end position="411"/>
    </location>
</feature>
<sequence>MSQNQSRAEGNQSTQNRKFGRSGSSNQQRHYSGNGSNKGGGAAALTSSGSFKKYNNNAKGGQSRAGTVSSDSSTSSEAHAIQNSGNQRQPNSGISDSPVASTSANVKLANAPPQKITQAVPRGPPSNVSTVPSHVSAANSDFKAPATPAKGDTSGSLSLQFGSISPGFMNGIQIPARTSSAPPNLDEQKRDQARHDSLRAIPAMATQSIPKQQLPKKDAGVSDRPNAGEAQSVSRLKRDAQVPSAPPLSQAQRPSVRPMPGMSMQIPFQQPHVPVQFGGPNPQMQSQAITGTSLPMSVPMALPLGNSPVQQPMFVSGLPPHPLQSQGMMHRGQSLNFSSAMGPQLPQLGNMGINMAQQFPQQQAGKYAGPRRTVKITHPETHEELRLDGSPVPRSHPNVPPQSQPIPSFSPNHPMNYYPNVFFPAPNSVPMNSTQALPSQPSRFYNHVKVTVKPPGGSHGEKDPSPSASLPSVGKGEYLKPLRPHGEHSVGPQKEVEPSSSISLQQSKPGLGTSSTTVPMASEESSAVSVPAAVESALLSTSSSVLGTIDGSASSSTNTAEEAEKEAVVGPESIEDKQKKTGNRAQLDQVGKQSSSVSSLPSQLRKPEPVEAKVTSLGASLVLQAAKESLSITTAAAPESVEGNTSESSEVLGIEAANESSELLGLEAAEESSEVLGIEAAKESSEVLGIEAAKSRQSRPEKVGIKEQGEVKIPESSKPDKRSMETSLKSLPLEPSEIIGNNKESSSQEVTSTSSGDCSMETAEQKVEESSGCCFDDARVAGDLVTPTSIADDANAESSDSVIGVSAQYDGTRTLDASLSGPDSIDAKETTVTNSATSDHEFAPISFPSPSAGVLKLENEDTENNSSGLLSPSLSGFKEKALSEPVAKSAVTKVKMKKKDLYRKAEAASTSSDLYMAYKGPEEKKENVTSAESTENTASKSAKQTSTDVTQNNVTSNVKPAQSKVEPDDWEDAVDISTPKLETPKNENEVNGADGNGLTTKKYSRDFLLKFAAQCTHLPEGFKVPSDIDGALLVSGVDLLRESYPSPGRNIDRSIGGSRSDRRGNGMGDDDKWNKLSGDLMSVRGDMRMDIGYLGNVMGFRPGQGGNYGVLRNPRPQTPIQYAGGIFSGTTQSPGMQGGVQRNNSDSDRWHRGTAFQKGLMPSPQTPLQVMHKAEKKYEIGKVTDEEEAKQRQLKAILNKLTPQNFEKLFEQVKQVNIDNVITLSGVISQIFDKALTEPTFCEMYANFCFHLAAELPDLSIENEKITFKRLLLNKCQVEFERGEREEEEANKADEEGEAKLSEGEREEKRLRARRRMLGNIRLIGELYKKRMLTERIMHECINKLLGQYQNPDEEDVEALCKLMSTIGEIIDHPKAKEYMDSYFDRMAQFSNNMKLSSRVRFMLKDSIDLRKNKWQQRRKVEGPKKIDEVHRDAAQERHTQASRLARAPSIGTSVRRGPSIEFAPRGSNVLSSPSSQMGGYRAVPPQLRGYGSQDARLEERHSFDNRTMSVPLPQRPLGDDSITLGPQGGLARGMAFRGQPTPPSIPLSEMPSSGDARRMGSGLNGFGSMPERIAYGHREDLMPKHMPVRFAGPTIYDQSHQQERNMTYENRDIRNIDRNFDRSLASPPTQSGPITSMQNISSEKALPEERLHDMSMAAIKEFYSANDENEVALCIKELKAPSFYPSMISIWITDSFERRDMERDLLTKLLINLAKPRDGMLSQDQFMKGFEYVLADLEDAVNDAPRAAEFLGCIFAKVILEEIVSFSEIERLIYEGGEEQGRLVEIGLAAEVLGTILEMIKSEKGDSVLSEIQSSSNLRLENFRPPGSNKSWRIDKFI</sequence>
<feature type="compositionally biased region" description="Polar residues" evidence="7">
    <location>
        <begin position="45"/>
        <end position="68"/>
    </location>
</feature>
<feature type="region of interest" description="Disordered" evidence="7">
    <location>
        <begin position="1438"/>
        <end position="1480"/>
    </location>
</feature>
<evidence type="ECO:0000256" key="3">
    <source>
        <dbReference type="ARBA" id="ARBA00022845"/>
    </source>
</evidence>
<reference evidence="10" key="1">
    <citation type="submission" date="2024-07" db="EMBL/GenBank/DDBJ databases">
        <title>Two chromosome-level genome assemblies of Korean endemic species Abeliophyllum distichum and Forsythia ovata (Oleaceae).</title>
        <authorList>
            <person name="Jang H."/>
        </authorList>
    </citation>
    <scope>NUCLEOTIDE SEQUENCE [LARGE SCALE GENOMIC DNA]</scope>
</reference>
<dbReference type="SUPFAM" id="SSF48371">
    <property type="entry name" value="ARM repeat"/>
    <property type="match status" value="2"/>
</dbReference>
<organism evidence="9 10">
    <name type="scientific">Forsythia ovata</name>
    <dbReference type="NCBI Taxonomy" id="205694"/>
    <lineage>
        <taxon>Eukaryota</taxon>
        <taxon>Viridiplantae</taxon>
        <taxon>Streptophyta</taxon>
        <taxon>Embryophyta</taxon>
        <taxon>Tracheophyta</taxon>
        <taxon>Spermatophyta</taxon>
        <taxon>Magnoliopsida</taxon>
        <taxon>eudicotyledons</taxon>
        <taxon>Gunneridae</taxon>
        <taxon>Pentapetalae</taxon>
        <taxon>asterids</taxon>
        <taxon>lamiids</taxon>
        <taxon>Lamiales</taxon>
        <taxon>Oleaceae</taxon>
        <taxon>Forsythieae</taxon>
        <taxon>Forsythia</taxon>
    </lineage>
</organism>
<feature type="compositionally biased region" description="Polar residues" evidence="7">
    <location>
        <begin position="153"/>
        <end position="163"/>
    </location>
</feature>
<feature type="compositionally biased region" description="Low complexity" evidence="7">
    <location>
        <begin position="593"/>
        <end position="604"/>
    </location>
</feature>
<dbReference type="InterPro" id="IPR003890">
    <property type="entry name" value="MIF4G-like_typ-3"/>
</dbReference>
<feature type="compositionally biased region" description="Basic and acidic residues" evidence="7">
    <location>
        <begin position="698"/>
        <end position="724"/>
    </location>
</feature>
<feature type="compositionally biased region" description="Basic and acidic residues" evidence="7">
    <location>
        <begin position="1059"/>
        <end position="1074"/>
    </location>
</feature>
<evidence type="ECO:0000256" key="7">
    <source>
        <dbReference type="SAM" id="MobiDB-lite"/>
    </source>
</evidence>
<feature type="region of interest" description="Disordered" evidence="7">
    <location>
        <begin position="921"/>
        <end position="997"/>
    </location>
</feature>
<feature type="region of interest" description="Disordered" evidence="7">
    <location>
        <begin position="1"/>
        <end position="262"/>
    </location>
</feature>
<feature type="compositionally biased region" description="Basic and acidic residues" evidence="7">
    <location>
        <begin position="477"/>
        <end position="488"/>
    </location>
</feature>
<dbReference type="SMART" id="SM00544">
    <property type="entry name" value="MA3"/>
    <property type="match status" value="1"/>
</dbReference>